<dbReference type="SMART" id="SM00388">
    <property type="entry name" value="HisKA"/>
    <property type="match status" value="1"/>
</dbReference>
<keyword evidence="6" id="KW-0808">Transferase</keyword>
<comment type="subcellular location">
    <subcellularLocation>
        <location evidence="2">Cell membrane</location>
        <topology evidence="2">Multi-pass membrane protein</topology>
    </subcellularLocation>
</comment>
<feature type="compositionally biased region" description="Low complexity" evidence="14">
    <location>
        <begin position="476"/>
        <end position="488"/>
    </location>
</feature>
<dbReference type="InterPro" id="IPR011009">
    <property type="entry name" value="Kinase-like_dom_sf"/>
</dbReference>
<evidence type="ECO:0000256" key="14">
    <source>
        <dbReference type="SAM" id="MobiDB-lite"/>
    </source>
</evidence>
<keyword evidence="7" id="KW-0812">Transmembrane</keyword>
<dbReference type="Pfam" id="PF00069">
    <property type="entry name" value="Pkinase"/>
    <property type="match status" value="1"/>
</dbReference>
<dbReference type="GO" id="GO:0009927">
    <property type="term" value="F:histidine phosphotransfer kinase activity"/>
    <property type="evidence" value="ECO:0007669"/>
    <property type="project" value="TreeGrafter"/>
</dbReference>
<dbReference type="InterPro" id="IPR000719">
    <property type="entry name" value="Prot_kinase_dom"/>
</dbReference>
<dbReference type="InterPro" id="IPR005467">
    <property type="entry name" value="His_kinase_dom"/>
</dbReference>
<dbReference type="Pfam" id="PF13191">
    <property type="entry name" value="AAA_16"/>
    <property type="match status" value="1"/>
</dbReference>
<feature type="compositionally biased region" description="Polar residues" evidence="14">
    <location>
        <begin position="2375"/>
        <end position="2386"/>
    </location>
</feature>
<dbReference type="SMART" id="SM00065">
    <property type="entry name" value="GAF"/>
    <property type="match status" value="1"/>
</dbReference>
<keyword evidence="12" id="KW-0472">Membrane</keyword>
<dbReference type="SUPFAM" id="SSF55874">
    <property type="entry name" value="ATPase domain of HSP90 chaperone/DNA topoisomerase II/histidine kinase"/>
    <property type="match status" value="1"/>
</dbReference>
<dbReference type="PANTHER" id="PTHR43047:SF46">
    <property type="entry name" value="HISTIDINE KINASE_RESPONSE REGULATOR, PUTATIVE (AFU_ORTHOLOGUE AFUA_3G12550)-RELATED"/>
    <property type="match status" value="1"/>
</dbReference>
<feature type="region of interest" description="Disordered" evidence="14">
    <location>
        <begin position="476"/>
        <end position="572"/>
    </location>
</feature>
<dbReference type="FunFam" id="3.30.450.40:FF:000044">
    <property type="entry name" value="Putative sensor histidine kinase/response regulator"/>
    <property type="match status" value="1"/>
</dbReference>
<dbReference type="OrthoDB" id="60033at2759"/>
<dbReference type="PRINTS" id="PR00344">
    <property type="entry name" value="BCTRLSENSOR"/>
</dbReference>
<dbReference type="GO" id="GO:0005524">
    <property type="term" value="F:ATP binding"/>
    <property type="evidence" value="ECO:0007669"/>
    <property type="project" value="UniProtKB-KW"/>
</dbReference>
<dbReference type="SUPFAM" id="SSF52540">
    <property type="entry name" value="P-loop containing nucleoside triphosphate hydrolases"/>
    <property type="match status" value="1"/>
</dbReference>
<dbReference type="Pfam" id="PF00072">
    <property type="entry name" value="Response_reg"/>
    <property type="match status" value="1"/>
</dbReference>
<keyword evidence="4" id="KW-1003">Cell membrane</keyword>
<feature type="region of interest" description="Disordered" evidence="14">
    <location>
        <begin position="2333"/>
        <end position="2405"/>
    </location>
</feature>
<dbReference type="SUPFAM" id="SSF47384">
    <property type="entry name" value="Homodimeric domain of signal transducing histidine kinase"/>
    <property type="match status" value="1"/>
</dbReference>
<dbReference type="InterPro" id="IPR003018">
    <property type="entry name" value="GAF"/>
</dbReference>
<dbReference type="EC" id="2.7.13.3" evidence="3"/>
<evidence type="ECO:0000259" key="17">
    <source>
        <dbReference type="PROSITE" id="PS50110"/>
    </source>
</evidence>
<dbReference type="PROSITE" id="PS50109">
    <property type="entry name" value="HIS_KIN"/>
    <property type="match status" value="1"/>
</dbReference>
<dbReference type="Pfam" id="PF13185">
    <property type="entry name" value="GAF_2"/>
    <property type="match status" value="1"/>
</dbReference>
<comment type="catalytic activity">
    <reaction evidence="1">
        <text>ATP + protein L-histidine = ADP + protein N-phospho-L-histidine.</text>
        <dbReference type="EC" id="2.7.13.3"/>
    </reaction>
</comment>
<dbReference type="InterPro" id="IPR027417">
    <property type="entry name" value="P-loop_NTPase"/>
</dbReference>
<dbReference type="Pfam" id="PF00512">
    <property type="entry name" value="HisKA"/>
    <property type="match status" value="1"/>
</dbReference>
<keyword evidence="9 18" id="KW-0418">Kinase</keyword>
<dbReference type="InterPro" id="IPR004358">
    <property type="entry name" value="Sig_transdc_His_kin-like_C"/>
</dbReference>
<keyword evidence="11" id="KW-1133">Transmembrane helix</keyword>
<feature type="region of interest" description="Disordered" evidence="14">
    <location>
        <begin position="56"/>
        <end position="119"/>
    </location>
</feature>
<evidence type="ECO:0000256" key="3">
    <source>
        <dbReference type="ARBA" id="ARBA00012438"/>
    </source>
</evidence>
<dbReference type="GO" id="GO:0005886">
    <property type="term" value="C:plasma membrane"/>
    <property type="evidence" value="ECO:0007669"/>
    <property type="project" value="UniProtKB-SubCell"/>
</dbReference>
<dbReference type="CDD" id="cd00082">
    <property type="entry name" value="HisKA"/>
    <property type="match status" value="1"/>
</dbReference>
<dbReference type="Gene3D" id="1.10.287.130">
    <property type="match status" value="1"/>
</dbReference>
<dbReference type="CDD" id="cd17546">
    <property type="entry name" value="REC_hyHK_CKI1_RcsC-like"/>
    <property type="match status" value="1"/>
</dbReference>
<proteinExistence type="predicted"/>
<dbReference type="SMART" id="SM00387">
    <property type="entry name" value="HATPase_c"/>
    <property type="match status" value="1"/>
</dbReference>
<accession>A0A2V1D8B5</accession>
<evidence type="ECO:0000256" key="7">
    <source>
        <dbReference type="ARBA" id="ARBA00022692"/>
    </source>
</evidence>
<dbReference type="SUPFAM" id="SSF55781">
    <property type="entry name" value="GAF domain-like"/>
    <property type="match status" value="1"/>
</dbReference>
<feature type="compositionally biased region" description="Basic and acidic residues" evidence="14">
    <location>
        <begin position="105"/>
        <end position="119"/>
    </location>
</feature>
<dbReference type="InterPro" id="IPR029016">
    <property type="entry name" value="GAF-like_dom_sf"/>
</dbReference>
<dbReference type="InterPro" id="IPR041664">
    <property type="entry name" value="AAA_16"/>
</dbReference>
<feature type="compositionally biased region" description="Low complexity" evidence="14">
    <location>
        <begin position="66"/>
        <end position="81"/>
    </location>
</feature>
<protein>
    <recommendedName>
        <fullName evidence="3">histidine kinase</fullName>
        <ecNumber evidence="3">2.7.13.3</ecNumber>
    </recommendedName>
</protein>
<gene>
    <name evidence="18" type="ORF">DM02DRAFT_676214</name>
</gene>
<dbReference type="FunFam" id="1.10.287.130:FF:000003">
    <property type="entry name" value="Histidine kinase"/>
    <property type="match status" value="1"/>
</dbReference>
<dbReference type="STRING" id="97972.A0A2V1D8B5"/>
<dbReference type="FunFam" id="3.40.50.2300:FF:000285">
    <property type="entry name" value="Putative sensor histidine kinase/response regulator"/>
    <property type="match status" value="1"/>
</dbReference>
<evidence type="ECO:0000256" key="1">
    <source>
        <dbReference type="ARBA" id="ARBA00000085"/>
    </source>
</evidence>
<feature type="compositionally biased region" description="Polar residues" evidence="14">
    <location>
        <begin position="527"/>
        <end position="572"/>
    </location>
</feature>
<dbReference type="Gene3D" id="3.30.450.40">
    <property type="match status" value="1"/>
</dbReference>
<dbReference type="CDD" id="cd16922">
    <property type="entry name" value="HATPase_EvgS-ArcB-TorS-like"/>
    <property type="match status" value="1"/>
</dbReference>
<evidence type="ECO:0000256" key="2">
    <source>
        <dbReference type="ARBA" id="ARBA00004651"/>
    </source>
</evidence>
<dbReference type="SMART" id="SM00220">
    <property type="entry name" value="S_TKc"/>
    <property type="match status" value="1"/>
</dbReference>
<keyword evidence="8" id="KW-0547">Nucleotide-binding</keyword>
<dbReference type="InterPro" id="IPR036890">
    <property type="entry name" value="HATPase_C_sf"/>
</dbReference>
<dbReference type="Proteomes" id="UP000244855">
    <property type="component" value="Unassembled WGS sequence"/>
</dbReference>
<dbReference type="InterPro" id="IPR036097">
    <property type="entry name" value="HisK_dim/P_sf"/>
</dbReference>
<evidence type="ECO:0000259" key="16">
    <source>
        <dbReference type="PROSITE" id="PS50109"/>
    </source>
</evidence>
<evidence type="ECO:0000256" key="9">
    <source>
        <dbReference type="ARBA" id="ARBA00022777"/>
    </source>
</evidence>
<dbReference type="SUPFAM" id="SSF56112">
    <property type="entry name" value="Protein kinase-like (PK-like)"/>
    <property type="match status" value="1"/>
</dbReference>
<feature type="compositionally biased region" description="Low complexity" evidence="14">
    <location>
        <begin position="2341"/>
        <end position="2352"/>
    </location>
</feature>
<evidence type="ECO:0000256" key="10">
    <source>
        <dbReference type="ARBA" id="ARBA00022840"/>
    </source>
</evidence>
<evidence type="ECO:0000313" key="19">
    <source>
        <dbReference type="Proteomes" id="UP000244855"/>
    </source>
</evidence>
<evidence type="ECO:0000259" key="15">
    <source>
        <dbReference type="PROSITE" id="PS50011"/>
    </source>
</evidence>
<dbReference type="SMART" id="SM00448">
    <property type="entry name" value="REC"/>
    <property type="match status" value="1"/>
</dbReference>
<dbReference type="PROSITE" id="PS50110">
    <property type="entry name" value="RESPONSE_REGULATORY"/>
    <property type="match status" value="1"/>
</dbReference>
<evidence type="ECO:0000256" key="6">
    <source>
        <dbReference type="ARBA" id="ARBA00022679"/>
    </source>
</evidence>
<dbReference type="GO" id="GO:0000155">
    <property type="term" value="F:phosphorelay sensor kinase activity"/>
    <property type="evidence" value="ECO:0007669"/>
    <property type="project" value="InterPro"/>
</dbReference>
<name>A0A2V1D8B5_9PLEO</name>
<feature type="compositionally biased region" description="Polar residues" evidence="14">
    <location>
        <begin position="88"/>
        <end position="104"/>
    </location>
</feature>
<dbReference type="InterPro" id="IPR001789">
    <property type="entry name" value="Sig_transdc_resp-reg_receiver"/>
</dbReference>
<keyword evidence="19" id="KW-1185">Reference proteome</keyword>
<dbReference type="InterPro" id="IPR003661">
    <property type="entry name" value="HisK_dim/P_dom"/>
</dbReference>
<evidence type="ECO:0000256" key="5">
    <source>
        <dbReference type="ARBA" id="ARBA00022553"/>
    </source>
</evidence>
<dbReference type="PANTHER" id="PTHR43047">
    <property type="entry name" value="TWO-COMPONENT HISTIDINE PROTEIN KINASE"/>
    <property type="match status" value="1"/>
</dbReference>
<keyword evidence="10" id="KW-0067">ATP-binding</keyword>
<evidence type="ECO:0000256" key="11">
    <source>
        <dbReference type="ARBA" id="ARBA00022989"/>
    </source>
</evidence>
<sequence length="2405" mass="267957">MATTAEEDARRSARFSQILSRLRELPNYTWSPDFEPFHSSYDNWHFVGVQKAVRDRPTSRGHSFGATSASPSSSPDTSRPSLARNHKSSGSNASIPAQPTQPTQDSRETHNDDKPRDRMVVCRVSAHTLRLEREFQISQLVHNKSDPGARHFVRPLDFFRLPTKPGNTEPLAASIVEAPGENYLRELVQFGPNSYKVTRQDNQWKFRQLQLKDCIPLLTFLDFAVGATECLEILHHGHELVHGELRGDAFHFAEDGTVRMVNFGTGARAFENGLTSAGWNVLSKERGIELKLAFIAPEQTGRMPAEPDSRTDIYSLGILFYLMLCGETPFDGPTPLDVMQNVLNKRIPPVSSKRIDIPEALSKVIQRMTQKKIEERYHSTSGLKFDLIKIRELLCEGDSAGLGAFQIASKDVNCFFNLPLKQIGRDKEHQIIVELIQRVSKRRRASPIFNKALNSLSSNSSYSDPRMEINQLDDIISDSTSSRGSDTRMNSVSSPGSGPVFMEAARSIHQKSEESVSRSDASIGEDGSNTRPQLHTINRGPSNNSIEGSLSLSRSTPSEGNSLLRSMSNVRNSKLRRKTRTEIIAIAGAAGLGKSKLVQSIQTTARSTGYFASARFDPAKRAPFEPILKLMSSLFRQIFSEADVSTDFHTNLRNYLRNTGVWAILHTYLDLPEWLLSTGGNPQTPQLSSQGLQDTNKGYRRASSPAVHCGSSGHTADAWLRSGGASKSSRFMNIFIDILRLLASQKLCIWSLEDVQYSDQESAELISHIGKARIPIIIIVTYQNEETIPKELRTLLPIARKIQLSPFTEEQTAEYVADTLHRDKEYILPLVAVIQEKSGGNIFYIREILDTCYRKHCVYYCWREGNWVFDLDRIFSEFESPDYGSRVNNDFITNRLEELPPGTRKLLAWASLLGGTFSFSLVKKLMNAKNAPPDATRLPLFRDTDGGVSALNAAINAFVVMPADQEDKFRFSHDRYLTAARSSLESQWDTTTMHYVIARLMATSEEYQHDTAAGSQALYTRSQHICLATEIIKARETQRAVFREILYRAAETACESGARSTGIYYYAHCLSLLQDNPWDDNLPDVSYQETLQLFVRAAECYFYQGMIEEAQSLIRTTFSHARDASDMASSFILQSRVYAIRGDHFGAFQSLKDCCSLLGTPIPPTTWEECDAQFQQVCALLQSTDKEQLLSRPLSTNNRILMTLGPIAIELLSAAFWSNSLLFFQATLMLVDLHLRQGTVSQMGLGYIHLGSIAGGRFGMVEFAVECGTIAKRLFDMYPEDTYTCGRGQTLHSLFMGHLSGPLSDAIFDLNSGLNNSLAAGDRVLSLMNLGLTAHVQLMASTDVADVEAWIEETPLEYKNWGLDLRGGMFLTSCRQLARALQGKTGVHDPSLIFCDNEHDSAQYIEFIEQNVSNPKRPKSFYLASQIPALVMYGYWREAITLGKRLLPMLDSMWCQRIVYSTWFYLSLAYMALIREEPGYPEKEQMMEFVRQTIKKLEACCVITDVNYRHWIALLSAGSCEIVGDPAATLQYFESALDHCEIHGFTLEEALAFELYAEWMIRNKSLRPARHVLKDCISTYRRVSAYGKANQLSVKYEWLLRGTASLSTMDVAVQTTIIDTGNTSLRLEQNADQEDRLLGTETAVERTEDWVAPHPPKRHESQQDFQNGLSATGLDMLDLSSILESSQLLSSELKFDKLMAKMAEIIMESTGSSLCGIVIEDAQIEWSVACVATNENDKLEGYPTGGVASYPEGQPLDTVEDVVARQVTHYTLRFRETVFCQNLLEDDRFSNVSESYLKSNPEGRAIICIPIVHLDHLMGAIYVEGPPNSFTERNTNVLRLLVNQVSISLANALLFKQVERVSASNEAMLEMQKRALGQARAAEIKAKEAEAIAIRNMTLKEEAAKAKSLFLANVSHELRTPLNGVIGMSELLKASPLNSEQAGYADSIRVCADTLLSIINDLLDYSKLEAGKMNVMNMPLSLNETITEVVRALAYTNAERGLKTVEQLELDPELLVMGDPVRLHQILMNLLSNSYKFTPKGSVTVRATVDRESESWIDVTCSVIDTGIGIPEEQIKKLFLPFSQIESSSSRSYGGTGLGLSICKALIENVMEGKVWLDSTPGRGTTVSFSLRFQKVPKAEAQNRQIVTREPDPMAKFSSQENNGHEQDTPCIDLSTIPRNELKVCIAEDNLINQRIAISFVQKLGFKCDAYLDGFKTIDALERASANGRPFHLVLMDVQMPHCDGYEATRLIRKHQDPNIRNVLVIAMTASAIQGDREKCLASGMNNYLAKPVRAQTLKALLESYLSKQDEGKTIPNLGAEAAEIVREALDEVNPKDPNGTALATKKSSAAAEGKNPVNGAVDGEKGDLKLPRSRPSSVRMNTTQRWHAPGKNGDGGHSTESSPG</sequence>
<organism evidence="18 19">
    <name type="scientific">Periconia macrospinosa</name>
    <dbReference type="NCBI Taxonomy" id="97972"/>
    <lineage>
        <taxon>Eukaryota</taxon>
        <taxon>Fungi</taxon>
        <taxon>Dikarya</taxon>
        <taxon>Ascomycota</taxon>
        <taxon>Pezizomycotina</taxon>
        <taxon>Dothideomycetes</taxon>
        <taxon>Pleosporomycetidae</taxon>
        <taxon>Pleosporales</taxon>
        <taxon>Massarineae</taxon>
        <taxon>Periconiaceae</taxon>
        <taxon>Periconia</taxon>
    </lineage>
</organism>
<dbReference type="Pfam" id="PF02518">
    <property type="entry name" value="HATPase_c"/>
    <property type="match status" value="1"/>
</dbReference>
<keyword evidence="5 13" id="KW-0597">Phosphoprotein</keyword>
<dbReference type="FunFam" id="1.10.510.10:FF:000579">
    <property type="entry name" value="Sensor histidine kinase/response regulator, putative"/>
    <property type="match status" value="1"/>
</dbReference>
<feature type="domain" description="Protein kinase" evidence="15">
    <location>
        <begin position="81"/>
        <end position="394"/>
    </location>
</feature>
<evidence type="ECO:0000256" key="12">
    <source>
        <dbReference type="ARBA" id="ARBA00023136"/>
    </source>
</evidence>
<dbReference type="Gene3D" id="1.10.510.10">
    <property type="entry name" value="Transferase(Phosphotransferase) domain 1"/>
    <property type="match status" value="1"/>
</dbReference>
<feature type="modified residue" description="4-aspartylphosphate" evidence="13">
    <location>
        <position position="2237"/>
    </location>
</feature>
<evidence type="ECO:0000256" key="4">
    <source>
        <dbReference type="ARBA" id="ARBA00022475"/>
    </source>
</evidence>
<dbReference type="PROSITE" id="PS50011">
    <property type="entry name" value="PROTEIN_KINASE_DOM"/>
    <property type="match status" value="1"/>
</dbReference>
<evidence type="ECO:0000313" key="18">
    <source>
        <dbReference type="EMBL" id="PVH94377.1"/>
    </source>
</evidence>
<dbReference type="Gene3D" id="3.40.50.2300">
    <property type="match status" value="1"/>
</dbReference>
<evidence type="ECO:0000256" key="13">
    <source>
        <dbReference type="PROSITE-ProRule" id="PRU00169"/>
    </source>
</evidence>
<dbReference type="FunFam" id="3.30.565.10:FF:000010">
    <property type="entry name" value="Sensor histidine kinase RcsC"/>
    <property type="match status" value="1"/>
</dbReference>
<dbReference type="InterPro" id="IPR003594">
    <property type="entry name" value="HATPase_dom"/>
</dbReference>
<reference evidence="18 19" key="1">
    <citation type="journal article" date="2018" name="Sci. Rep.">
        <title>Comparative genomics provides insights into the lifestyle and reveals functional heterogeneity of dark septate endophytic fungi.</title>
        <authorList>
            <person name="Knapp D.G."/>
            <person name="Nemeth J.B."/>
            <person name="Barry K."/>
            <person name="Hainaut M."/>
            <person name="Henrissat B."/>
            <person name="Johnson J."/>
            <person name="Kuo A."/>
            <person name="Lim J.H.P."/>
            <person name="Lipzen A."/>
            <person name="Nolan M."/>
            <person name="Ohm R.A."/>
            <person name="Tamas L."/>
            <person name="Grigoriev I.V."/>
            <person name="Spatafora J.W."/>
            <person name="Nagy L.G."/>
            <person name="Kovacs G.M."/>
        </authorList>
    </citation>
    <scope>NUCLEOTIDE SEQUENCE [LARGE SCALE GENOMIC DNA]</scope>
    <source>
        <strain evidence="18 19">DSE2036</strain>
    </source>
</reference>
<dbReference type="EMBL" id="KZ805537">
    <property type="protein sequence ID" value="PVH94377.1"/>
    <property type="molecule type" value="Genomic_DNA"/>
</dbReference>
<feature type="domain" description="Response regulatory" evidence="17">
    <location>
        <begin position="2183"/>
        <end position="2306"/>
    </location>
</feature>
<feature type="domain" description="Histidine kinase" evidence="16">
    <location>
        <begin position="1913"/>
        <end position="2135"/>
    </location>
</feature>
<evidence type="ECO:0000256" key="8">
    <source>
        <dbReference type="ARBA" id="ARBA00022741"/>
    </source>
</evidence>
<dbReference type="Gene3D" id="3.30.565.10">
    <property type="entry name" value="Histidine kinase-like ATPase, C-terminal domain"/>
    <property type="match status" value="1"/>
</dbReference>
<dbReference type="InterPro" id="IPR011006">
    <property type="entry name" value="CheY-like_superfamily"/>
</dbReference>
<dbReference type="SUPFAM" id="SSF52172">
    <property type="entry name" value="CheY-like"/>
    <property type="match status" value="1"/>
</dbReference>